<dbReference type="KEGG" id="mbr:MONBRDRAFT_12418"/>
<feature type="chain" id="PRO_5002742969" evidence="1">
    <location>
        <begin position="27"/>
        <end position="150"/>
    </location>
</feature>
<evidence type="ECO:0000313" key="3">
    <source>
        <dbReference type="Proteomes" id="UP000001357"/>
    </source>
</evidence>
<keyword evidence="1" id="KW-0732">Signal</keyword>
<evidence type="ECO:0000313" key="2">
    <source>
        <dbReference type="EMBL" id="EDQ84813.1"/>
    </source>
</evidence>
<name>A9VC77_MONBE</name>
<dbReference type="EMBL" id="CH991580">
    <property type="protein sequence ID" value="EDQ84813.1"/>
    <property type="molecule type" value="Genomic_DNA"/>
</dbReference>
<keyword evidence="3" id="KW-1185">Reference proteome</keyword>
<dbReference type="GeneID" id="5895612"/>
<proteinExistence type="predicted"/>
<evidence type="ECO:0000256" key="1">
    <source>
        <dbReference type="SAM" id="SignalP"/>
    </source>
</evidence>
<dbReference type="InParanoid" id="A9VC77"/>
<sequence>MALPTRRLKLVLVLLVLLVLLGTGIANVDSALVKSEPFDTSSSVACILSVSVARTGSTALSKSLQHLPNQFSILEPYHAWRALSVSDIQTRSIPSYSDLFSCATFRTRPGSILWAYPCRYANLLGCNTSNVDESSCRRCFHGVCSPLLSC</sequence>
<protein>
    <submittedName>
        <fullName evidence="2">Uncharacterized protein</fullName>
    </submittedName>
</protein>
<reference evidence="2 3" key="1">
    <citation type="journal article" date="2008" name="Nature">
        <title>The genome of the choanoflagellate Monosiga brevicollis and the origin of metazoans.</title>
        <authorList>
            <consortium name="JGI Sequencing"/>
            <person name="King N."/>
            <person name="Westbrook M.J."/>
            <person name="Young S.L."/>
            <person name="Kuo A."/>
            <person name="Abedin M."/>
            <person name="Chapman J."/>
            <person name="Fairclough S."/>
            <person name="Hellsten U."/>
            <person name="Isogai Y."/>
            <person name="Letunic I."/>
            <person name="Marr M."/>
            <person name="Pincus D."/>
            <person name="Putnam N."/>
            <person name="Rokas A."/>
            <person name="Wright K.J."/>
            <person name="Zuzow R."/>
            <person name="Dirks W."/>
            <person name="Good M."/>
            <person name="Goodstein D."/>
            <person name="Lemons D."/>
            <person name="Li W."/>
            <person name="Lyons J.B."/>
            <person name="Morris A."/>
            <person name="Nichols S."/>
            <person name="Richter D.J."/>
            <person name="Salamov A."/>
            <person name="Bork P."/>
            <person name="Lim W.A."/>
            <person name="Manning G."/>
            <person name="Miller W.T."/>
            <person name="McGinnis W."/>
            <person name="Shapiro H."/>
            <person name="Tjian R."/>
            <person name="Grigoriev I.V."/>
            <person name="Rokhsar D."/>
        </authorList>
    </citation>
    <scope>NUCLEOTIDE SEQUENCE [LARGE SCALE GENOMIC DNA]</scope>
    <source>
        <strain evidence="3">MX1 / ATCC 50154</strain>
    </source>
</reference>
<organism evidence="2 3">
    <name type="scientific">Monosiga brevicollis</name>
    <name type="common">Choanoflagellate</name>
    <dbReference type="NCBI Taxonomy" id="81824"/>
    <lineage>
        <taxon>Eukaryota</taxon>
        <taxon>Choanoflagellata</taxon>
        <taxon>Craspedida</taxon>
        <taxon>Salpingoecidae</taxon>
        <taxon>Monosiga</taxon>
    </lineage>
</organism>
<dbReference type="Proteomes" id="UP000001357">
    <property type="component" value="Unassembled WGS sequence"/>
</dbReference>
<feature type="signal peptide" evidence="1">
    <location>
        <begin position="1"/>
        <end position="26"/>
    </location>
</feature>
<accession>A9VC77</accession>
<dbReference type="AlphaFoldDB" id="A9VC77"/>
<gene>
    <name evidence="2" type="ORF">MONBRDRAFT_12418</name>
</gene>
<dbReference type="RefSeq" id="XP_001750314.1">
    <property type="nucleotide sequence ID" value="XM_001750262.1"/>
</dbReference>